<keyword evidence="4" id="KW-1185">Reference proteome</keyword>
<evidence type="ECO:0000256" key="2">
    <source>
        <dbReference type="SAM" id="SignalP"/>
    </source>
</evidence>
<reference evidence="3 4" key="1">
    <citation type="submission" date="2022-08" db="EMBL/GenBank/DDBJ databases">
        <authorList>
            <person name="Li F."/>
        </authorList>
    </citation>
    <scope>NUCLEOTIDE SEQUENCE [LARGE SCALE GENOMIC DNA]</scope>
    <source>
        <strain evidence="3 4">10F1B-8-1</strain>
    </source>
</reference>
<gene>
    <name evidence="3" type="ORF">NUH29_13685</name>
</gene>
<evidence type="ECO:0000313" key="3">
    <source>
        <dbReference type="EMBL" id="MCS0500599.1"/>
    </source>
</evidence>
<dbReference type="RefSeq" id="WP_258799785.1">
    <property type="nucleotide sequence ID" value="NZ_JANTHX010000008.1"/>
</dbReference>
<feature type="signal peptide" evidence="2">
    <location>
        <begin position="1"/>
        <end position="22"/>
    </location>
</feature>
<evidence type="ECO:0000313" key="4">
    <source>
        <dbReference type="Proteomes" id="UP001205337"/>
    </source>
</evidence>
<feature type="region of interest" description="Disordered" evidence="1">
    <location>
        <begin position="28"/>
        <end position="55"/>
    </location>
</feature>
<organism evidence="3 4">
    <name type="scientific">Protaetiibacter mangrovi</name>
    <dbReference type="NCBI Taxonomy" id="2970926"/>
    <lineage>
        <taxon>Bacteria</taxon>
        <taxon>Bacillati</taxon>
        <taxon>Actinomycetota</taxon>
        <taxon>Actinomycetes</taxon>
        <taxon>Micrococcales</taxon>
        <taxon>Microbacteriaceae</taxon>
        <taxon>Protaetiibacter</taxon>
    </lineage>
</organism>
<dbReference type="Proteomes" id="UP001205337">
    <property type="component" value="Unassembled WGS sequence"/>
</dbReference>
<evidence type="ECO:0000256" key="1">
    <source>
        <dbReference type="SAM" id="MobiDB-lite"/>
    </source>
</evidence>
<proteinExistence type="predicted"/>
<sequence>MTATTARLASAAAAALLLVALAGCTPGEAPTPTGTPAASETPSETPTVEPAEETVPPVAEIDASERAAIVAGIEAGDPAAVGPYLTDPVNYILASSECCGVISAADATGELIGYTSGSSGWSSPVDPAYLDQVRMSPYYGELVPADVIALRASSDGLVVILGVEGDRIASVLVGHEDVLLFT</sequence>
<dbReference type="PROSITE" id="PS51257">
    <property type="entry name" value="PROKAR_LIPOPROTEIN"/>
    <property type="match status" value="1"/>
</dbReference>
<keyword evidence="2" id="KW-0732">Signal</keyword>
<dbReference type="EMBL" id="JANTHX010000008">
    <property type="protein sequence ID" value="MCS0500599.1"/>
    <property type="molecule type" value="Genomic_DNA"/>
</dbReference>
<accession>A0ABT1ZIQ6</accession>
<protein>
    <submittedName>
        <fullName evidence="3">Uncharacterized protein</fullName>
    </submittedName>
</protein>
<feature type="chain" id="PRO_5045366946" evidence="2">
    <location>
        <begin position="23"/>
        <end position="182"/>
    </location>
</feature>
<name>A0ABT1ZIQ6_9MICO</name>
<comment type="caution">
    <text evidence="3">The sequence shown here is derived from an EMBL/GenBank/DDBJ whole genome shotgun (WGS) entry which is preliminary data.</text>
</comment>